<evidence type="ECO:0000256" key="4">
    <source>
        <dbReference type="ARBA" id="ARBA00022475"/>
    </source>
</evidence>
<sequence length="392" mass="44456">MSLKKRMFRSNMAILFLALLSLLVIMMVVLVTFEDSIEENFLTVEQSRLDRQAMEVFSLADQTDFEGIGDLSRRAGELGYQTVVVKDGTVLTEEAGEDLADLAKQIGEEGKPDGKPAIYYYHNATIVAKYFPEEGTLFMAMDSPEQNWLFSSIQEAFQVLMTVLLFISAGAIVVLLLLSSFFTRRMARIVMEPLEKLVAGARRIQEGNLKESIGYQGDEEFEYVCRAFDSMQATILEDQRQREKAEQARRDMVTGISHDLRTPLTSIRGYIKGVLDGVADTEEKRQMYLRTAYESTEDMNVLLQKLFDFSRIESGNVPFHMVPVDLAEFTSVYVPRRRSGTRQAGCGSICPRSGMEVRRFIWIRSSLSASTIICWRTAANMPEPNRWNFGLP</sequence>
<dbReference type="InterPro" id="IPR003660">
    <property type="entry name" value="HAMP_dom"/>
</dbReference>
<accession>A0A9D2PXY6</accession>
<keyword evidence="6" id="KW-0808">Transferase</keyword>
<evidence type="ECO:0000256" key="13">
    <source>
        <dbReference type="ARBA" id="ARBA00023136"/>
    </source>
</evidence>
<dbReference type="PROSITE" id="PS50885">
    <property type="entry name" value="HAMP"/>
    <property type="match status" value="1"/>
</dbReference>
<keyword evidence="5" id="KW-0597">Phosphoprotein</keyword>
<keyword evidence="11 14" id="KW-1133">Transmembrane helix</keyword>
<protein>
    <recommendedName>
        <fullName evidence="3">histidine kinase</fullName>
        <ecNumber evidence="3">2.7.13.3</ecNumber>
    </recommendedName>
</protein>
<dbReference type="PANTHER" id="PTHR45528">
    <property type="entry name" value="SENSOR HISTIDINE KINASE CPXA"/>
    <property type="match status" value="1"/>
</dbReference>
<feature type="domain" description="HAMP" evidence="15">
    <location>
        <begin position="188"/>
        <end position="240"/>
    </location>
</feature>
<evidence type="ECO:0000256" key="5">
    <source>
        <dbReference type="ARBA" id="ARBA00022553"/>
    </source>
</evidence>
<evidence type="ECO:0000256" key="6">
    <source>
        <dbReference type="ARBA" id="ARBA00022679"/>
    </source>
</evidence>
<comment type="caution">
    <text evidence="16">The sequence shown here is derived from an EMBL/GenBank/DDBJ whole genome shotgun (WGS) entry which is preliminary data.</text>
</comment>
<dbReference type="GO" id="GO:0000155">
    <property type="term" value="F:phosphorelay sensor kinase activity"/>
    <property type="evidence" value="ECO:0007669"/>
    <property type="project" value="InterPro"/>
</dbReference>
<dbReference type="SUPFAM" id="SSF158472">
    <property type="entry name" value="HAMP domain-like"/>
    <property type="match status" value="1"/>
</dbReference>
<dbReference type="GO" id="GO:0005524">
    <property type="term" value="F:ATP binding"/>
    <property type="evidence" value="ECO:0007669"/>
    <property type="project" value="UniProtKB-KW"/>
</dbReference>
<keyword evidence="8" id="KW-0547">Nucleotide-binding</keyword>
<dbReference type="SUPFAM" id="SSF47384">
    <property type="entry name" value="Homodimeric domain of signal transducing histidine kinase"/>
    <property type="match status" value="1"/>
</dbReference>
<dbReference type="InterPro" id="IPR003661">
    <property type="entry name" value="HisK_dim/P_dom"/>
</dbReference>
<evidence type="ECO:0000256" key="9">
    <source>
        <dbReference type="ARBA" id="ARBA00022777"/>
    </source>
</evidence>
<evidence type="ECO:0000313" key="16">
    <source>
        <dbReference type="EMBL" id="HJC67275.1"/>
    </source>
</evidence>
<dbReference type="GO" id="GO:0005886">
    <property type="term" value="C:plasma membrane"/>
    <property type="evidence" value="ECO:0007669"/>
    <property type="project" value="UniProtKB-SubCell"/>
</dbReference>
<dbReference type="FunFam" id="1.10.287.130:FF:000001">
    <property type="entry name" value="Two-component sensor histidine kinase"/>
    <property type="match status" value="1"/>
</dbReference>
<evidence type="ECO:0000256" key="3">
    <source>
        <dbReference type="ARBA" id="ARBA00012438"/>
    </source>
</evidence>
<keyword evidence="10" id="KW-0067">ATP-binding</keyword>
<dbReference type="CDD" id="cd00082">
    <property type="entry name" value="HisKA"/>
    <property type="match status" value="1"/>
</dbReference>
<evidence type="ECO:0000256" key="7">
    <source>
        <dbReference type="ARBA" id="ARBA00022692"/>
    </source>
</evidence>
<comment type="subcellular location">
    <subcellularLocation>
        <location evidence="2">Cell membrane</location>
        <topology evidence="2">Multi-pass membrane protein</topology>
    </subcellularLocation>
</comment>
<dbReference type="EC" id="2.7.13.3" evidence="3"/>
<reference evidence="16" key="1">
    <citation type="journal article" date="2021" name="PeerJ">
        <title>Extensive microbial diversity within the chicken gut microbiome revealed by metagenomics and culture.</title>
        <authorList>
            <person name="Gilroy R."/>
            <person name="Ravi A."/>
            <person name="Getino M."/>
            <person name="Pursley I."/>
            <person name="Horton D.L."/>
            <person name="Alikhan N.F."/>
            <person name="Baker D."/>
            <person name="Gharbi K."/>
            <person name="Hall N."/>
            <person name="Watson M."/>
            <person name="Adriaenssens E.M."/>
            <person name="Foster-Nyarko E."/>
            <person name="Jarju S."/>
            <person name="Secka A."/>
            <person name="Antonio M."/>
            <person name="Oren A."/>
            <person name="Chaudhuri R.R."/>
            <person name="La Ragione R."/>
            <person name="Hildebrand F."/>
            <person name="Pallen M.J."/>
        </authorList>
    </citation>
    <scope>NUCLEOTIDE SEQUENCE</scope>
    <source>
        <strain evidence="16">CHK198-12963</strain>
    </source>
</reference>
<name>A0A9D2PXY6_9FIRM</name>
<comment type="catalytic activity">
    <reaction evidence="1">
        <text>ATP + protein L-histidine = ADP + protein N-phospho-L-histidine.</text>
        <dbReference type="EC" id="2.7.13.3"/>
    </reaction>
</comment>
<evidence type="ECO:0000313" key="17">
    <source>
        <dbReference type="Proteomes" id="UP000823863"/>
    </source>
</evidence>
<dbReference type="Pfam" id="PF00672">
    <property type="entry name" value="HAMP"/>
    <property type="match status" value="1"/>
</dbReference>
<evidence type="ECO:0000259" key="15">
    <source>
        <dbReference type="PROSITE" id="PS50885"/>
    </source>
</evidence>
<dbReference type="InterPro" id="IPR050398">
    <property type="entry name" value="HssS/ArlS-like"/>
</dbReference>
<evidence type="ECO:0000256" key="14">
    <source>
        <dbReference type="SAM" id="Phobius"/>
    </source>
</evidence>
<dbReference type="SMART" id="SM00304">
    <property type="entry name" value="HAMP"/>
    <property type="match status" value="1"/>
</dbReference>
<reference evidence="16" key="2">
    <citation type="submission" date="2021-04" db="EMBL/GenBank/DDBJ databases">
        <authorList>
            <person name="Gilroy R."/>
        </authorList>
    </citation>
    <scope>NUCLEOTIDE SEQUENCE</scope>
    <source>
        <strain evidence="16">CHK198-12963</strain>
    </source>
</reference>
<dbReference type="CDD" id="cd06225">
    <property type="entry name" value="HAMP"/>
    <property type="match status" value="1"/>
</dbReference>
<evidence type="ECO:0000256" key="8">
    <source>
        <dbReference type="ARBA" id="ARBA00022741"/>
    </source>
</evidence>
<keyword evidence="12" id="KW-0902">Two-component regulatory system</keyword>
<keyword evidence="13 14" id="KW-0472">Membrane</keyword>
<organism evidence="16 17">
    <name type="scientific">Candidatus Enterocloster excrementigallinarum</name>
    <dbReference type="NCBI Taxonomy" id="2838558"/>
    <lineage>
        <taxon>Bacteria</taxon>
        <taxon>Bacillati</taxon>
        <taxon>Bacillota</taxon>
        <taxon>Clostridia</taxon>
        <taxon>Lachnospirales</taxon>
        <taxon>Lachnospiraceae</taxon>
        <taxon>Enterocloster</taxon>
    </lineage>
</organism>
<dbReference type="Gene3D" id="1.10.287.130">
    <property type="match status" value="1"/>
</dbReference>
<keyword evidence="4" id="KW-1003">Cell membrane</keyword>
<proteinExistence type="predicted"/>
<evidence type="ECO:0000256" key="12">
    <source>
        <dbReference type="ARBA" id="ARBA00023012"/>
    </source>
</evidence>
<dbReference type="Gene3D" id="6.10.340.10">
    <property type="match status" value="1"/>
</dbReference>
<dbReference type="EMBL" id="DWWB01000062">
    <property type="protein sequence ID" value="HJC67275.1"/>
    <property type="molecule type" value="Genomic_DNA"/>
</dbReference>
<gene>
    <name evidence="16" type="ORF">H9931_11265</name>
</gene>
<keyword evidence="9 16" id="KW-0418">Kinase</keyword>
<keyword evidence="7 14" id="KW-0812">Transmembrane</keyword>
<dbReference type="Proteomes" id="UP000823863">
    <property type="component" value="Unassembled WGS sequence"/>
</dbReference>
<evidence type="ECO:0000256" key="11">
    <source>
        <dbReference type="ARBA" id="ARBA00022989"/>
    </source>
</evidence>
<dbReference type="Pfam" id="PF00512">
    <property type="entry name" value="HisKA"/>
    <property type="match status" value="1"/>
</dbReference>
<dbReference type="PANTHER" id="PTHR45528:SF1">
    <property type="entry name" value="SENSOR HISTIDINE KINASE CPXA"/>
    <property type="match status" value="1"/>
</dbReference>
<dbReference type="InterPro" id="IPR036097">
    <property type="entry name" value="HisK_dim/P_sf"/>
</dbReference>
<evidence type="ECO:0000256" key="1">
    <source>
        <dbReference type="ARBA" id="ARBA00000085"/>
    </source>
</evidence>
<evidence type="ECO:0000256" key="2">
    <source>
        <dbReference type="ARBA" id="ARBA00004651"/>
    </source>
</evidence>
<dbReference type="SMART" id="SM00388">
    <property type="entry name" value="HisKA"/>
    <property type="match status" value="1"/>
</dbReference>
<evidence type="ECO:0000256" key="10">
    <source>
        <dbReference type="ARBA" id="ARBA00022840"/>
    </source>
</evidence>
<dbReference type="AlphaFoldDB" id="A0A9D2PXY6"/>
<feature type="transmembrane region" description="Helical" evidence="14">
    <location>
        <begin position="156"/>
        <end position="178"/>
    </location>
</feature>